<accession>A0A839U794</accession>
<dbReference type="Proteomes" id="UP000554520">
    <property type="component" value="Unassembled WGS sequence"/>
</dbReference>
<dbReference type="AlphaFoldDB" id="A0A839U794"/>
<dbReference type="RefSeq" id="WP_112531456.1">
    <property type="nucleotide sequence ID" value="NZ_JACHXN010000010.1"/>
</dbReference>
<evidence type="ECO:0000313" key="2">
    <source>
        <dbReference type="Proteomes" id="UP000554520"/>
    </source>
</evidence>
<comment type="caution">
    <text evidence="1">The sequence shown here is derived from an EMBL/GenBank/DDBJ whole genome shotgun (WGS) entry which is preliminary data.</text>
</comment>
<keyword evidence="2" id="KW-1185">Reference proteome</keyword>
<keyword evidence="1" id="KW-0456">Lyase</keyword>
<dbReference type="EMBL" id="JACHXN010000010">
    <property type="protein sequence ID" value="MBB3147006.1"/>
    <property type="molecule type" value="Genomic_DNA"/>
</dbReference>
<name>A0A839U794_9HYPH</name>
<organism evidence="1 2">
    <name type="scientific">Phyllobacterium trifolii</name>
    <dbReference type="NCBI Taxonomy" id="300193"/>
    <lineage>
        <taxon>Bacteria</taxon>
        <taxon>Pseudomonadati</taxon>
        <taxon>Pseudomonadota</taxon>
        <taxon>Alphaproteobacteria</taxon>
        <taxon>Hyphomicrobiales</taxon>
        <taxon>Phyllobacteriaceae</taxon>
        <taxon>Phyllobacterium</taxon>
    </lineage>
</organism>
<evidence type="ECO:0000313" key="1">
    <source>
        <dbReference type="EMBL" id="MBB3147006.1"/>
    </source>
</evidence>
<proteinExistence type="predicted"/>
<sequence>MVEPLVLRIALGKHDHGRPLKDGSVKSPRLKLEFEEFDPLPKAFRTMVRGGDLDVSEMALTTHLVAVDLGKPITALPIPLWRRLHHDNLVCAAGSDLGDPAELQDKKVGVRAYTQTTGVWIRGILKSEYGVDLNRITWVTMEDAHVAEYRDPENAVRNTSGKGLRELLLSGELAAIMGERNVDPADVRPVIRDAEDAALKWSEKTGIFPVNHIVSVRKELLEQHPWLGGELMALFEEARVKSGAKGTAALPYGLGATRKPMQTLLDYAFDQRLSSRPYEVDELFWKI</sequence>
<dbReference type="Gene3D" id="3.40.190.10">
    <property type="entry name" value="Periplasmic binding protein-like II"/>
    <property type="match status" value="2"/>
</dbReference>
<dbReference type="EC" id="4.1.1.55" evidence="1"/>
<gene>
    <name evidence="1" type="ORF">FHS21_003422</name>
</gene>
<protein>
    <submittedName>
        <fullName evidence="1">4,5-dihydroxyphthalate decarboxylase</fullName>
        <ecNumber evidence="1">4.1.1.55</ecNumber>
    </submittedName>
</protein>
<dbReference type="GO" id="GO:0018796">
    <property type="term" value="F:4,5-dihydroxyphthalate decarboxylase activity"/>
    <property type="evidence" value="ECO:0007669"/>
    <property type="project" value="UniProtKB-EC"/>
</dbReference>
<dbReference type="SUPFAM" id="SSF53850">
    <property type="entry name" value="Periplasmic binding protein-like II"/>
    <property type="match status" value="1"/>
</dbReference>
<reference evidence="1 2" key="1">
    <citation type="submission" date="2020-08" db="EMBL/GenBank/DDBJ databases">
        <title>Genomic Encyclopedia of Type Strains, Phase III (KMG-III): the genomes of soil and plant-associated and newly described type strains.</title>
        <authorList>
            <person name="Whitman W."/>
        </authorList>
    </citation>
    <scope>NUCLEOTIDE SEQUENCE [LARGE SCALE GENOMIC DNA]</scope>
    <source>
        <strain evidence="1 2">CECT 7015</strain>
    </source>
</reference>